<keyword evidence="17 19" id="KW-0511">Multifunctional enzyme</keyword>
<dbReference type="UniPathway" id="UPA00074">
    <property type="reaction ID" value="UER00125"/>
</dbReference>
<dbReference type="PANTHER" id="PTHR10520">
    <property type="entry name" value="TRIFUNCTIONAL PURINE BIOSYNTHETIC PROTEIN ADENOSINE-3-RELATED"/>
    <property type="match status" value="1"/>
</dbReference>
<reference evidence="21" key="1">
    <citation type="submission" date="2015-07" db="EMBL/GenBank/DDBJ databases">
        <title>MeaNS - Measles Nucleotide Surveillance Program.</title>
        <authorList>
            <person name="Tran T."/>
            <person name="Druce J."/>
        </authorList>
    </citation>
    <scope>NUCLEOTIDE SEQUENCE</scope>
    <source>
        <strain evidence="21">UCB-OBI-ISO-001</strain>
        <tissue evidence="21">Gonad</tissue>
    </source>
</reference>
<dbReference type="CDD" id="cd02196">
    <property type="entry name" value="PurM"/>
    <property type="match status" value="1"/>
</dbReference>
<organism evidence="21">
    <name type="scientific">Octopus bimaculoides</name>
    <name type="common">California two-spotted octopus</name>
    <dbReference type="NCBI Taxonomy" id="37653"/>
    <lineage>
        <taxon>Eukaryota</taxon>
        <taxon>Metazoa</taxon>
        <taxon>Spiralia</taxon>
        <taxon>Lophotrochozoa</taxon>
        <taxon>Mollusca</taxon>
        <taxon>Cephalopoda</taxon>
        <taxon>Coleoidea</taxon>
        <taxon>Octopodiformes</taxon>
        <taxon>Octopoda</taxon>
        <taxon>Incirrata</taxon>
        <taxon>Octopodidae</taxon>
        <taxon>Octopus</taxon>
    </lineage>
</organism>
<dbReference type="PROSITE" id="PS00184">
    <property type="entry name" value="GARS"/>
    <property type="match status" value="1"/>
</dbReference>
<dbReference type="NCBIfam" id="TIGR00877">
    <property type="entry name" value="purD"/>
    <property type="match status" value="1"/>
</dbReference>
<dbReference type="SUPFAM" id="SSF53328">
    <property type="entry name" value="Formyltransferase"/>
    <property type="match status" value="1"/>
</dbReference>
<evidence type="ECO:0000256" key="1">
    <source>
        <dbReference type="ARBA" id="ARBA00001946"/>
    </source>
</evidence>
<comment type="pathway">
    <text evidence="3 19">Purine metabolism; IMP biosynthesis via de novo pathway; N(2)-formyl-N(1)-(5-phospho-D-ribosyl)glycinamide from N(1)-(5-phospho-D-ribosyl)glycinamide (10-formyl THF route): step 1/1.</text>
</comment>
<dbReference type="InterPro" id="IPR020561">
    <property type="entry name" value="PRibGlycinamid_synth_ATP-grasp"/>
</dbReference>
<dbReference type="GO" id="GO:0004637">
    <property type="term" value="F:phosphoribosylamine-glycine ligase activity"/>
    <property type="evidence" value="ECO:0007669"/>
    <property type="project" value="UniProtKB-UniRule"/>
</dbReference>
<dbReference type="InterPro" id="IPR002376">
    <property type="entry name" value="Formyl_transf_N"/>
</dbReference>
<dbReference type="NCBIfam" id="TIGR00639">
    <property type="entry name" value="PurN"/>
    <property type="match status" value="1"/>
</dbReference>
<evidence type="ECO:0000256" key="16">
    <source>
        <dbReference type="ARBA" id="ARBA00023211"/>
    </source>
</evidence>
<dbReference type="EC" id="6.3.3.1" evidence="19"/>
<dbReference type="InterPro" id="IPR016185">
    <property type="entry name" value="PreATP-grasp_dom_sf"/>
</dbReference>
<dbReference type="Gene3D" id="3.30.1330.10">
    <property type="entry name" value="PurM-like, N-terminal domain"/>
    <property type="match status" value="1"/>
</dbReference>
<comment type="catalytic activity">
    <reaction evidence="19">
        <text>5-phospho-beta-D-ribosylamine + glycine + ATP = N(1)-(5-phospho-beta-D-ribosyl)glycinamide + ADP + phosphate + H(+)</text>
        <dbReference type="Rhea" id="RHEA:17453"/>
        <dbReference type="ChEBI" id="CHEBI:15378"/>
        <dbReference type="ChEBI" id="CHEBI:30616"/>
        <dbReference type="ChEBI" id="CHEBI:43474"/>
        <dbReference type="ChEBI" id="CHEBI:57305"/>
        <dbReference type="ChEBI" id="CHEBI:58681"/>
        <dbReference type="ChEBI" id="CHEBI:143788"/>
        <dbReference type="ChEBI" id="CHEBI:456216"/>
        <dbReference type="EC" id="6.3.4.13"/>
    </reaction>
</comment>
<comment type="similarity">
    <text evidence="5 19">In the N-terminal section; belongs to the GARS family.</text>
</comment>
<dbReference type="EC" id="2.1.2.2" evidence="19"/>
<dbReference type="GO" id="GO:0004644">
    <property type="term" value="F:phosphoribosylglycinamide formyltransferase activity"/>
    <property type="evidence" value="ECO:0007669"/>
    <property type="project" value="UniProtKB-EC"/>
</dbReference>
<evidence type="ECO:0000256" key="18">
    <source>
        <dbReference type="PROSITE-ProRule" id="PRU00409"/>
    </source>
</evidence>
<evidence type="ECO:0000256" key="19">
    <source>
        <dbReference type="RuleBase" id="RU363089"/>
    </source>
</evidence>
<dbReference type="Pfam" id="PF00586">
    <property type="entry name" value="AIRS"/>
    <property type="match status" value="1"/>
</dbReference>
<dbReference type="SMART" id="SM01210">
    <property type="entry name" value="GARS_C"/>
    <property type="match status" value="1"/>
</dbReference>
<comment type="cofactor">
    <cofactor evidence="1">
        <name>Mg(2+)</name>
        <dbReference type="ChEBI" id="CHEBI:18420"/>
    </cofactor>
</comment>
<keyword evidence="9 19" id="KW-0436">Ligase</keyword>
<dbReference type="SUPFAM" id="SSF56042">
    <property type="entry name" value="PurM C-terminal domain-like"/>
    <property type="match status" value="1"/>
</dbReference>
<dbReference type="FunFam" id="3.90.600.10:FF:000001">
    <property type="entry name" value="Trifunctional purine biosynthetic protein adenosine-3"/>
    <property type="match status" value="1"/>
</dbReference>
<dbReference type="GO" id="GO:0046872">
    <property type="term" value="F:metal ion binding"/>
    <property type="evidence" value="ECO:0007669"/>
    <property type="project" value="UniProtKB-KW"/>
</dbReference>
<protein>
    <recommendedName>
        <fullName evidence="19">Trifunctional purine biosynthetic protein adenosine-3</fullName>
    </recommendedName>
    <domain>
        <recommendedName>
            <fullName evidence="19">Phosphoribosylamine--glycine ligase</fullName>
            <ecNumber evidence="19">6.3.4.13</ecNumber>
        </recommendedName>
        <alternativeName>
            <fullName evidence="19">Glycinamide ribonucleotide synthetase</fullName>
            <shortName evidence="19">GARS</shortName>
        </alternativeName>
        <alternativeName>
            <fullName evidence="19">Phosphoribosylglycinamide synthetase</fullName>
        </alternativeName>
    </domain>
    <domain>
        <recommendedName>
            <fullName evidence="19">Phosphoribosylformylglycinamidine cyclo-ligase</fullName>
            <ecNumber evidence="19">6.3.3.1</ecNumber>
        </recommendedName>
        <alternativeName>
            <fullName evidence="19">AIR synthase</fullName>
            <shortName evidence="19">AIRS</shortName>
        </alternativeName>
        <alternativeName>
            <fullName evidence="19">Phosphoribosyl-aminoimidazole synthetase</fullName>
        </alternativeName>
    </domain>
    <domain>
        <recommendedName>
            <fullName evidence="19">Phosphoribosylglycinamide formyltransferase</fullName>
            <ecNumber evidence="19">2.1.2.2</ecNumber>
        </recommendedName>
        <alternativeName>
            <fullName evidence="19">5'-phosphoribosylglycinamide transformylase</fullName>
        </alternativeName>
        <alternativeName>
            <fullName evidence="19">GAR transformylase</fullName>
            <shortName evidence="19">GART</shortName>
        </alternativeName>
    </domain>
</protein>
<evidence type="ECO:0000256" key="11">
    <source>
        <dbReference type="ARBA" id="ARBA00022723"/>
    </source>
</evidence>
<dbReference type="Gene3D" id="3.90.650.10">
    <property type="entry name" value="PurM-like C-terminal domain"/>
    <property type="match status" value="1"/>
</dbReference>
<evidence type="ECO:0000256" key="4">
    <source>
        <dbReference type="ARBA" id="ARBA00005174"/>
    </source>
</evidence>
<dbReference type="Pfam" id="PF02844">
    <property type="entry name" value="GARS_N"/>
    <property type="match status" value="1"/>
</dbReference>
<keyword evidence="16 19" id="KW-0464">Manganese</keyword>
<evidence type="ECO:0000256" key="9">
    <source>
        <dbReference type="ARBA" id="ARBA00022598"/>
    </source>
</evidence>
<dbReference type="Gene3D" id="3.40.50.170">
    <property type="entry name" value="Formyl transferase, N-terminal domain"/>
    <property type="match status" value="1"/>
</dbReference>
<evidence type="ECO:0000256" key="8">
    <source>
        <dbReference type="ARBA" id="ARBA00011738"/>
    </source>
</evidence>
<proteinExistence type="inferred from homology"/>
<dbReference type="InterPro" id="IPR036477">
    <property type="entry name" value="Formyl_transf_N_sf"/>
</dbReference>
<comment type="subunit">
    <text evidence="8">Homodimer.</text>
</comment>
<evidence type="ECO:0000256" key="13">
    <source>
        <dbReference type="ARBA" id="ARBA00022755"/>
    </source>
</evidence>
<dbReference type="FunFam" id="3.40.50.170:FF:000006">
    <property type="entry name" value="Trifunctional purine biosynthetic protein adenosine-3"/>
    <property type="match status" value="1"/>
</dbReference>
<dbReference type="InterPro" id="IPR016188">
    <property type="entry name" value="PurM-like_N"/>
</dbReference>
<dbReference type="GO" id="GO:0005829">
    <property type="term" value="C:cytosol"/>
    <property type="evidence" value="ECO:0007669"/>
    <property type="project" value="TreeGrafter"/>
</dbReference>
<dbReference type="HAMAP" id="MF_00741">
    <property type="entry name" value="AIRS"/>
    <property type="match status" value="1"/>
</dbReference>
<dbReference type="OMA" id="EVMQACC"/>
<keyword evidence="13 19" id="KW-0658">Purine biosynthesis</keyword>
<dbReference type="GO" id="GO:0005524">
    <property type="term" value="F:ATP binding"/>
    <property type="evidence" value="ECO:0007669"/>
    <property type="project" value="UniProtKB-UniRule"/>
</dbReference>
<comment type="catalytic activity">
    <reaction evidence="19">
        <text>2-formamido-N(1)-(5-O-phospho-beta-D-ribosyl)acetamidine + ATP = 5-amino-1-(5-phospho-beta-D-ribosyl)imidazole + ADP + phosphate + H(+)</text>
        <dbReference type="Rhea" id="RHEA:23032"/>
        <dbReference type="ChEBI" id="CHEBI:15378"/>
        <dbReference type="ChEBI" id="CHEBI:30616"/>
        <dbReference type="ChEBI" id="CHEBI:43474"/>
        <dbReference type="ChEBI" id="CHEBI:137981"/>
        <dbReference type="ChEBI" id="CHEBI:147287"/>
        <dbReference type="ChEBI" id="CHEBI:456216"/>
        <dbReference type="EC" id="6.3.3.1"/>
    </reaction>
</comment>
<keyword evidence="10" id="KW-0808">Transferase</keyword>
<dbReference type="InterPro" id="IPR013815">
    <property type="entry name" value="ATP_grasp_subdomain_1"/>
</dbReference>
<evidence type="ECO:0000259" key="20">
    <source>
        <dbReference type="PROSITE" id="PS50975"/>
    </source>
</evidence>
<sequence>MLLDGAVKTQKILILGGGGREHALAWKIAQSDQVLNVYTSPGNAGTAQNGKITNVELKVKDFPGVVSWCKENCINLVIVGPEDPLAAGIADFLQEHGIKCFGPSAKAAQIEASKEFAKNFMIRHDIPTARFKTFTKADEAYEHIRSAPYKALVVKASGLAAGKGVIVASSVEEACQSVKDILEDKKFGAAGETVIIEELLEGEEVSCLAFTDGNTVALMPPAQDHKRLKDGDSGPNTGGMGAYCPYPKITDSELKLVTETVLQKAVDGLRSEGMPFVGVLYAGLMLTADGPKVLEFNCRFGDPETQSILPLLKSDLLTVCTACVNGTLQHTMPEFDAASKVLGVVVVSGGYPGSYKKNLPLTGLEEAEASGVTVFHAGTSLQDGQLVTSGGRVLAVVAKEKDFQSASDKAQKGASLIKFTDAFYRRDIGHKILSRGVQNFNSLSYKAAGVDITAGNSLVELIKPLAKATQREGCEAALGSFGAIFNLHQAKYTEEPLLVSATDGVGTKLKVAQNVGFHKSVGIDLVAMVVNDILAHGAEPLFFLDYFACAKLDVLQARDVIEGIAEGCKLSGCALVGGETAEMPGMYQKGDYDLAGFAVGAVKAKQLLPRLADITVGDTVIGLASSGIHSNGFSLVRKIIEVNQLSYDMHSPISSGKTLGEELLCPTKIYVRSVLPLMRQNLVKAFAHITGGGLVENIPRVLPRDLAVQLDAMTWNVPPIFGWLQMKGKVSESEMARTYNCGIGAILIVENQQANFVRKSLENSGEKSWIIGSVVKQQDNLSVNLMNLAPALQGSCISKLKNDQKKKVAVLISGSGTNLQSLINFTQNPQNNSSAEIALVISNKPNVEGLNRAQRANIPTMVINHKEFKSREEFDEFVHEELIRAKIEIVCLAGFMRILSAPFVRKWQGAMLNVHPSLLPSFKGANAHKLVLEAGVKLTGCSVHFVAPEVDSGAILVQKSAPVYPNDTEHTLSERVKQLEHIAYPEALELLASGKILLQESGKILWRDWC</sequence>
<dbReference type="InterPro" id="IPR036921">
    <property type="entry name" value="PurM-like_N_sf"/>
</dbReference>
<dbReference type="FunFam" id="3.30.1490.20:FF:000006">
    <property type="entry name" value="phosphoribosylamine--glycine ligase, chloroplastic-like"/>
    <property type="match status" value="1"/>
</dbReference>
<dbReference type="Pfam" id="PF02769">
    <property type="entry name" value="AIRS_C"/>
    <property type="match status" value="1"/>
</dbReference>
<dbReference type="InterPro" id="IPR004607">
    <property type="entry name" value="GART"/>
</dbReference>
<dbReference type="EMBL" id="KQ421417">
    <property type="protein sequence ID" value="KOF77481.1"/>
    <property type="molecule type" value="Genomic_DNA"/>
</dbReference>
<dbReference type="Gene3D" id="3.40.50.20">
    <property type="match status" value="1"/>
</dbReference>
<dbReference type="FunFam" id="3.40.50.20:FF:000006">
    <property type="entry name" value="Phosphoribosylamine--glycine ligase, chloroplastic"/>
    <property type="match status" value="1"/>
</dbReference>
<dbReference type="SUPFAM" id="SSF51246">
    <property type="entry name" value="Rudiment single hybrid motif"/>
    <property type="match status" value="1"/>
</dbReference>
<dbReference type="Gene3D" id="3.90.600.10">
    <property type="entry name" value="Phosphoribosylglycinamide synthetase, C-terminal domain"/>
    <property type="match status" value="1"/>
</dbReference>
<dbReference type="FunFam" id="3.30.1330.10:FF:000001">
    <property type="entry name" value="Phosphoribosylformylglycinamidine cyclo-ligase"/>
    <property type="match status" value="1"/>
</dbReference>
<dbReference type="Gene3D" id="3.30.1490.20">
    <property type="entry name" value="ATP-grasp fold, A domain"/>
    <property type="match status" value="1"/>
</dbReference>
<accession>A0A0L8GKE6</accession>
<dbReference type="OrthoDB" id="2018833at2759"/>
<evidence type="ECO:0000256" key="14">
    <source>
        <dbReference type="ARBA" id="ARBA00022840"/>
    </source>
</evidence>
<comment type="similarity">
    <text evidence="6 19">In the C-terminal section; belongs to the GART family.</text>
</comment>
<evidence type="ECO:0000256" key="5">
    <source>
        <dbReference type="ARBA" id="ARBA00007423"/>
    </source>
</evidence>
<dbReference type="PROSITE" id="PS50975">
    <property type="entry name" value="ATP_GRASP"/>
    <property type="match status" value="1"/>
</dbReference>
<dbReference type="Pfam" id="PF01071">
    <property type="entry name" value="GARS_A"/>
    <property type="match status" value="1"/>
</dbReference>
<dbReference type="GO" id="GO:0046084">
    <property type="term" value="P:adenine biosynthetic process"/>
    <property type="evidence" value="ECO:0007669"/>
    <property type="project" value="TreeGrafter"/>
</dbReference>
<dbReference type="Pfam" id="PF02843">
    <property type="entry name" value="GARS_C"/>
    <property type="match status" value="1"/>
</dbReference>
<dbReference type="PANTHER" id="PTHR10520:SF12">
    <property type="entry name" value="TRIFUNCTIONAL PURINE BIOSYNTHETIC PROTEIN ADENOSINE-3"/>
    <property type="match status" value="1"/>
</dbReference>
<evidence type="ECO:0000256" key="7">
    <source>
        <dbReference type="ARBA" id="ARBA00008696"/>
    </source>
</evidence>
<dbReference type="InterPro" id="IPR010918">
    <property type="entry name" value="PurM-like_C_dom"/>
</dbReference>
<dbReference type="GO" id="GO:0006189">
    <property type="term" value="P:'de novo' IMP biosynthetic process"/>
    <property type="evidence" value="ECO:0007669"/>
    <property type="project" value="UniProtKB-UniRule"/>
</dbReference>
<dbReference type="InterPro" id="IPR036676">
    <property type="entry name" value="PurM-like_C_sf"/>
</dbReference>
<dbReference type="InterPro" id="IPR037123">
    <property type="entry name" value="PRibGlycinamide_synth_C_sf"/>
</dbReference>
<evidence type="ECO:0000256" key="17">
    <source>
        <dbReference type="ARBA" id="ARBA00023268"/>
    </source>
</evidence>
<dbReference type="CDD" id="cd08645">
    <property type="entry name" value="FMT_core_GART"/>
    <property type="match status" value="1"/>
</dbReference>
<evidence type="ECO:0000256" key="15">
    <source>
        <dbReference type="ARBA" id="ARBA00022842"/>
    </source>
</evidence>
<dbReference type="EC" id="6.3.4.13" evidence="19"/>
<keyword evidence="14 18" id="KW-0067">ATP-binding</keyword>
<comment type="pathway">
    <text evidence="4 19">Purine metabolism; IMP biosynthesis via de novo pathway; N(1)-(5-phospho-D-ribosyl)glycinamide from 5-phospho-alpha-D-ribose 1-diphosphate: step 2/2.</text>
</comment>
<dbReference type="SUPFAM" id="SSF55326">
    <property type="entry name" value="PurM N-terminal domain-like"/>
    <property type="match status" value="1"/>
</dbReference>
<dbReference type="SUPFAM" id="SSF52440">
    <property type="entry name" value="PreATP-grasp domain"/>
    <property type="match status" value="1"/>
</dbReference>
<evidence type="ECO:0000256" key="3">
    <source>
        <dbReference type="ARBA" id="ARBA00005054"/>
    </source>
</evidence>
<dbReference type="InterPro" id="IPR011761">
    <property type="entry name" value="ATP-grasp"/>
</dbReference>
<dbReference type="Pfam" id="PF00551">
    <property type="entry name" value="Formyl_trans_N"/>
    <property type="match status" value="1"/>
</dbReference>
<gene>
    <name evidence="21" type="ORF">OCBIM_22032067mg</name>
</gene>
<dbReference type="FunFam" id="3.30.470.20:FF:000018">
    <property type="entry name" value="Trifunctional purine biosynthetic protein adenosine-3"/>
    <property type="match status" value="1"/>
</dbReference>
<keyword evidence="12 18" id="KW-0547">Nucleotide-binding</keyword>
<dbReference type="InterPro" id="IPR000115">
    <property type="entry name" value="PRibGlycinamide_synth"/>
</dbReference>
<comment type="pathway">
    <text evidence="2 19">Purine metabolism; IMP biosynthesis via de novo pathway; 5-amino-1-(5-phospho-D-ribosyl)imidazole from N(2)-formyl-N(1)-(5-phospho-D-ribosyl)glycinamide: step 2/2.</text>
</comment>
<dbReference type="STRING" id="37653.A0A0L8GKE6"/>
<dbReference type="SUPFAM" id="SSF56059">
    <property type="entry name" value="Glutathione synthetase ATP-binding domain-like"/>
    <property type="match status" value="1"/>
</dbReference>
<dbReference type="Gene3D" id="3.30.470.20">
    <property type="entry name" value="ATP-grasp fold, B domain"/>
    <property type="match status" value="1"/>
</dbReference>
<dbReference type="SMART" id="SM01209">
    <property type="entry name" value="GARS_A"/>
    <property type="match status" value="1"/>
</dbReference>
<keyword evidence="15" id="KW-0460">Magnesium</keyword>
<dbReference type="AlphaFoldDB" id="A0A0L8GKE6"/>
<comment type="catalytic activity">
    <reaction evidence="19">
        <text>N(1)-(5-phospho-beta-D-ribosyl)glycinamide + (6R)-10-formyltetrahydrofolate = N(2)-formyl-N(1)-(5-phospho-beta-D-ribosyl)glycinamide + (6S)-5,6,7,8-tetrahydrofolate + H(+)</text>
        <dbReference type="Rhea" id="RHEA:15053"/>
        <dbReference type="ChEBI" id="CHEBI:15378"/>
        <dbReference type="ChEBI" id="CHEBI:57453"/>
        <dbReference type="ChEBI" id="CHEBI:143788"/>
        <dbReference type="ChEBI" id="CHEBI:147286"/>
        <dbReference type="ChEBI" id="CHEBI:195366"/>
        <dbReference type="EC" id="2.1.2.2"/>
    </reaction>
</comment>
<feature type="domain" description="ATP-grasp" evidence="20">
    <location>
        <begin position="118"/>
        <end position="325"/>
    </location>
</feature>
<evidence type="ECO:0000313" key="21">
    <source>
        <dbReference type="EMBL" id="KOF77481.1"/>
    </source>
</evidence>
<dbReference type="HAMAP" id="MF_00138">
    <property type="entry name" value="GARS"/>
    <property type="match status" value="1"/>
</dbReference>
<dbReference type="InterPro" id="IPR004733">
    <property type="entry name" value="PurM_cligase"/>
</dbReference>
<dbReference type="InterPro" id="IPR020559">
    <property type="entry name" value="PRibGlycinamide_synth_CS"/>
</dbReference>
<evidence type="ECO:0000256" key="12">
    <source>
        <dbReference type="ARBA" id="ARBA00022741"/>
    </source>
</evidence>
<keyword evidence="11 19" id="KW-0479">Metal-binding</keyword>
<dbReference type="GO" id="GO:0004641">
    <property type="term" value="F:phosphoribosylformylglycinamidine cyclo-ligase activity"/>
    <property type="evidence" value="ECO:0007669"/>
    <property type="project" value="UniProtKB-EC"/>
</dbReference>
<dbReference type="FunFam" id="3.90.650.10:FF:000007">
    <property type="entry name" value="Trifunctional purine biosynthetic protein adenosine-3"/>
    <property type="match status" value="1"/>
</dbReference>
<dbReference type="InterPro" id="IPR011054">
    <property type="entry name" value="Rudment_hybrid_motif"/>
</dbReference>
<dbReference type="InterPro" id="IPR020562">
    <property type="entry name" value="PRibGlycinamide_synth_N"/>
</dbReference>
<dbReference type="KEGG" id="obi:106876245"/>
<dbReference type="NCBIfam" id="TIGR00878">
    <property type="entry name" value="purM"/>
    <property type="match status" value="1"/>
</dbReference>
<evidence type="ECO:0000256" key="2">
    <source>
        <dbReference type="ARBA" id="ARBA00004686"/>
    </source>
</evidence>
<comment type="similarity">
    <text evidence="7 19">In the central section; belongs to the AIR synthase family.</text>
</comment>
<evidence type="ECO:0000256" key="6">
    <source>
        <dbReference type="ARBA" id="ARBA00008630"/>
    </source>
</evidence>
<name>A0A0L8GKE6_OCTBM</name>
<dbReference type="HAMAP" id="MF_01930">
    <property type="entry name" value="PurN"/>
    <property type="match status" value="1"/>
</dbReference>
<evidence type="ECO:0000256" key="10">
    <source>
        <dbReference type="ARBA" id="ARBA00022679"/>
    </source>
</evidence>
<dbReference type="InterPro" id="IPR020560">
    <property type="entry name" value="PRibGlycinamide_synth_C-dom"/>
</dbReference>